<dbReference type="PANTHER" id="PTHR31963:SF17">
    <property type="entry name" value="PROTEIN, PUTATIVE (DUF3537)-RELATED"/>
    <property type="match status" value="1"/>
</dbReference>
<evidence type="ECO:0008006" key="4">
    <source>
        <dbReference type="Google" id="ProtNLM"/>
    </source>
</evidence>
<sequence>MEEDETEVLLSKYKSLPAENSFHEANIELKNFRSSLAWFFLDQSNLWRAGLSWSLFFLLTIAVPLVSHFVFACSNCDEDHRIPFDSIVQISLSVFATLSFVSLSSFTRKYGLRKFLFLDKLSDDSEKVRQGYTLKIHRSMKILSAFVLPCFLADSVYKIWWLASGGIQIPYFYNVYLSHMIVCILLLSSWLYRTSISFLVCVLFRLICFLQILRLEDFARVFKKDSDVASILLEHLRIRRNLRIISHRFRRFILCSLILVTASQFVSLLVTTESSSTVNIFTAGELALCSITLVTGLFICLRSAAKITHKGQSVTSLAAKWHVCSTINSFNDFDDETPTAHITPDQAVCANLNAYYDNTDDEEGDGDDEIDNTNLVPILHTISYQKRQALVTYFEHNRAGITVYGFMLDRSWLHTIFAVQLSLTLWILNKTIGIGK</sequence>
<dbReference type="EMBL" id="JBJUIK010000008">
    <property type="protein sequence ID" value="KAL3519402.1"/>
    <property type="molecule type" value="Genomic_DNA"/>
</dbReference>
<dbReference type="AlphaFoldDB" id="A0ABD2ZIV9"/>
<feature type="transmembrane region" description="Helical" evidence="1">
    <location>
        <begin position="142"/>
        <end position="160"/>
    </location>
</feature>
<dbReference type="PANTHER" id="PTHR31963">
    <property type="entry name" value="RAS GUANINE NUCLEOTIDE EXCHANGE FACTOR K"/>
    <property type="match status" value="1"/>
</dbReference>
<gene>
    <name evidence="2" type="ORF">ACH5RR_017551</name>
</gene>
<keyword evidence="3" id="KW-1185">Reference proteome</keyword>
<evidence type="ECO:0000313" key="3">
    <source>
        <dbReference type="Proteomes" id="UP001630127"/>
    </source>
</evidence>
<feature type="transmembrane region" description="Helical" evidence="1">
    <location>
        <begin position="172"/>
        <end position="190"/>
    </location>
</feature>
<accession>A0ABD2ZIV9</accession>
<feature type="transmembrane region" description="Helical" evidence="1">
    <location>
        <begin position="252"/>
        <end position="272"/>
    </location>
</feature>
<keyword evidence="1" id="KW-0812">Transmembrane</keyword>
<evidence type="ECO:0000256" key="1">
    <source>
        <dbReference type="SAM" id="Phobius"/>
    </source>
</evidence>
<keyword evidence="1" id="KW-0472">Membrane</keyword>
<name>A0ABD2ZIV9_9GENT</name>
<feature type="transmembrane region" description="Helical" evidence="1">
    <location>
        <begin position="278"/>
        <end position="301"/>
    </location>
</feature>
<dbReference type="Pfam" id="PF12056">
    <property type="entry name" value="DUF3537"/>
    <property type="match status" value="1"/>
</dbReference>
<feature type="transmembrane region" description="Helical" evidence="1">
    <location>
        <begin position="86"/>
        <end position="106"/>
    </location>
</feature>
<proteinExistence type="predicted"/>
<feature type="transmembrane region" description="Helical" evidence="1">
    <location>
        <begin position="51"/>
        <end position="74"/>
    </location>
</feature>
<evidence type="ECO:0000313" key="2">
    <source>
        <dbReference type="EMBL" id="KAL3519402.1"/>
    </source>
</evidence>
<dbReference type="Proteomes" id="UP001630127">
    <property type="component" value="Unassembled WGS sequence"/>
</dbReference>
<keyword evidence="1" id="KW-1133">Transmembrane helix</keyword>
<protein>
    <recommendedName>
        <fullName evidence="4">Gustatory receptor</fullName>
    </recommendedName>
</protein>
<dbReference type="InterPro" id="IPR021924">
    <property type="entry name" value="DUF3537"/>
</dbReference>
<comment type="caution">
    <text evidence="2">The sequence shown here is derived from an EMBL/GenBank/DDBJ whole genome shotgun (WGS) entry which is preliminary data.</text>
</comment>
<organism evidence="2 3">
    <name type="scientific">Cinchona calisaya</name>
    <dbReference type="NCBI Taxonomy" id="153742"/>
    <lineage>
        <taxon>Eukaryota</taxon>
        <taxon>Viridiplantae</taxon>
        <taxon>Streptophyta</taxon>
        <taxon>Embryophyta</taxon>
        <taxon>Tracheophyta</taxon>
        <taxon>Spermatophyta</taxon>
        <taxon>Magnoliopsida</taxon>
        <taxon>eudicotyledons</taxon>
        <taxon>Gunneridae</taxon>
        <taxon>Pentapetalae</taxon>
        <taxon>asterids</taxon>
        <taxon>lamiids</taxon>
        <taxon>Gentianales</taxon>
        <taxon>Rubiaceae</taxon>
        <taxon>Cinchonoideae</taxon>
        <taxon>Cinchoneae</taxon>
        <taxon>Cinchona</taxon>
    </lineage>
</organism>
<reference evidence="2 3" key="1">
    <citation type="submission" date="2024-11" db="EMBL/GenBank/DDBJ databases">
        <title>A near-complete genome assembly of Cinchona calisaya.</title>
        <authorList>
            <person name="Lian D.C."/>
            <person name="Zhao X.W."/>
            <person name="Wei L."/>
        </authorList>
    </citation>
    <scope>NUCLEOTIDE SEQUENCE [LARGE SCALE GENOMIC DNA]</scope>
    <source>
        <tissue evidence="2">Nenye</tissue>
    </source>
</reference>